<dbReference type="RefSeq" id="WP_285487766.1">
    <property type="nucleotide sequence ID" value="NZ_BSTI01000008.1"/>
</dbReference>
<dbReference type="InterPro" id="IPR036812">
    <property type="entry name" value="NAD(P)_OxRdtase_dom_sf"/>
</dbReference>
<evidence type="ECO:0000313" key="4">
    <source>
        <dbReference type="Proteomes" id="UP001165136"/>
    </source>
</evidence>
<gene>
    <name evidence="3" type="ORF">Atai01_39700</name>
</gene>
<accession>A0A9W6R251</accession>
<dbReference type="Pfam" id="PF00248">
    <property type="entry name" value="Aldo_ket_red"/>
    <property type="match status" value="1"/>
</dbReference>
<dbReference type="PRINTS" id="PR00069">
    <property type="entry name" value="ALDKETRDTASE"/>
</dbReference>
<reference evidence="3" key="1">
    <citation type="submission" date="2023-03" db="EMBL/GenBank/DDBJ databases">
        <title>Amycolatopsis taiwanensis NBRC 103393.</title>
        <authorList>
            <person name="Ichikawa N."/>
            <person name="Sato H."/>
            <person name="Tonouchi N."/>
        </authorList>
    </citation>
    <scope>NUCLEOTIDE SEQUENCE</scope>
    <source>
        <strain evidence="3">NBRC 103393</strain>
    </source>
</reference>
<dbReference type="InterPro" id="IPR020471">
    <property type="entry name" value="AKR"/>
</dbReference>
<dbReference type="GO" id="GO:0016491">
    <property type="term" value="F:oxidoreductase activity"/>
    <property type="evidence" value="ECO:0007669"/>
    <property type="project" value="UniProtKB-KW"/>
</dbReference>
<organism evidence="3 4">
    <name type="scientific">Amycolatopsis taiwanensis</name>
    <dbReference type="NCBI Taxonomy" id="342230"/>
    <lineage>
        <taxon>Bacteria</taxon>
        <taxon>Bacillati</taxon>
        <taxon>Actinomycetota</taxon>
        <taxon>Actinomycetes</taxon>
        <taxon>Pseudonocardiales</taxon>
        <taxon>Pseudonocardiaceae</taxon>
        <taxon>Amycolatopsis</taxon>
    </lineage>
</organism>
<feature type="domain" description="NADP-dependent oxidoreductase" evidence="2">
    <location>
        <begin position="14"/>
        <end position="308"/>
    </location>
</feature>
<dbReference type="PANTHER" id="PTHR43364:SF6">
    <property type="entry name" value="OXIDOREDUCTASE-RELATED"/>
    <property type="match status" value="1"/>
</dbReference>
<evidence type="ECO:0000259" key="2">
    <source>
        <dbReference type="Pfam" id="PF00248"/>
    </source>
</evidence>
<keyword evidence="4" id="KW-1185">Reference proteome</keyword>
<proteinExistence type="predicted"/>
<protein>
    <submittedName>
        <fullName evidence="3">NADP-dependent aryl-alcohol dehydrogenase</fullName>
    </submittedName>
</protein>
<sequence>MVKIGSSDLDVYPLNLGGNVFGWTADEQQSFAVLDAYRSAGGNFIDTADAYMARAEGNSGGESETIIGDWLARRGRRDDVVIATKVGSWARHPGLSAKNILEAAEDSLRRLRTDHIDLYYAHRDYDDVPLEETLAAFDELVRAGKVRYIGASNYTAERLAEALSVSDREGFARYVALQPHYNLMEREYERDLAPLVQQEGLSTLPYFGLARGFLTGKYRSADGGDGSPRAAGALAYLDERGERVLAALDEVAAAHKSTPAAVALAWLAARPTVAAPIASARNLEQLADLLASVELRLTDAEIAALDAASA</sequence>
<evidence type="ECO:0000313" key="3">
    <source>
        <dbReference type="EMBL" id="GLY67351.1"/>
    </source>
</evidence>
<dbReference type="InterPro" id="IPR023210">
    <property type="entry name" value="NADP_OxRdtase_dom"/>
</dbReference>
<dbReference type="PANTHER" id="PTHR43364">
    <property type="entry name" value="NADH-SPECIFIC METHYLGLYOXAL REDUCTASE-RELATED"/>
    <property type="match status" value="1"/>
</dbReference>
<dbReference type="CDD" id="cd19081">
    <property type="entry name" value="AKR_AKR9C1"/>
    <property type="match status" value="1"/>
</dbReference>
<keyword evidence="1" id="KW-0560">Oxidoreductase</keyword>
<dbReference type="GO" id="GO:0005829">
    <property type="term" value="C:cytosol"/>
    <property type="evidence" value="ECO:0007669"/>
    <property type="project" value="TreeGrafter"/>
</dbReference>
<name>A0A9W6R251_9PSEU</name>
<comment type="caution">
    <text evidence="3">The sequence shown here is derived from an EMBL/GenBank/DDBJ whole genome shotgun (WGS) entry which is preliminary data.</text>
</comment>
<dbReference type="Proteomes" id="UP001165136">
    <property type="component" value="Unassembled WGS sequence"/>
</dbReference>
<dbReference type="EMBL" id="BSTI01000008">
    <property type="protein sequence ID" value="GLY67351.1"/>
    <property type="molecule type" value="Genomic_DNA"/>
</dbReference>
<evidence type="ECO:0000256" key="1">
    <source>
        <dbReference type="ARBA" id="ARBA00023002"/>
    </source>
</evidence>
<dbReference type="FunFam" id="3.20.20.100:FF:000004">
    <property type="entry name" value="Oxidoreductase, aldo/keto reductase"/>
    <property type="match status" value="1"/>
</dbReference>
<dbReference type="AlphaFoldDB" id="A0A9W6R251"/>
<dbReference type="SUPFAM" id="SSF51430">
    <property type="entry name" value="NAD(P)-linked oxidoreductase"/>
    <property type="match status" value="1"/>
</dbReference>
<dbReference type="Gene3D" id="3.20.20.100">
    <property type="entry name" value="NADP-dependent oxidoreductase domain"/>
    <property type="match status" value="1"/>
</dbReference>
<dbReference type="InterPro" id="IPR050523">
    <property type="entry name" value="AKR_Detox_Biosynth"/>
</dbReference>